<dbReference type="InterPro" id="IPR027266">
    <property type="entry name" value="TrmE/GcvT-like"/>
</dbReference>
<dbReference type="OrthoDB" id="498204at2759"/>
<organism evidence="1 2">
    <name type="scientific">Scyliorhinus torazame</name>
    <name type="common">Cloudy catshark</name>
    <name type="synonym">Catulus torazame</name>
    <dbReference type="NCBI Taxonomy" id="75743"/>
    <lineage>
        <taxon>Eukaryota</taxon>
        <taxon>Metazoa</taxon>
        <taxon>Chordata</taxon>
        <taxon>Craniata</taxon>
        <taxon>Vertebrata</taxon>
        <taxon>Chondrichthyes</taxon>
        <taxon>Elasmobranchii</taxon>
        <taxon>Galeomorphii</taxon>
        <taxon>Galeoidea</taxon>
        <taxon>Carcharhiniformes</taxon>
        <taxon>Scyliorhinidae</taxon>
        <taxon>Scyliorhinus</taxon>
    </lineage>
</organism>
<dbReference type="SUPFAM" id="SSF103025">
    <property type="entry name" value="Folate-binding domain"/>
    <property type="match status" value="1"/>
</dbReference>
<reference evidence="1 2" key="1">
    <citation type="journal article" date="2018" name="Nat. Ecol. Evol.">
        <title>Shark genomes provide insights into elasmobranch evolution and the origin of vertebrates.</title>
        <authorList>
            <person name="Hara Y"/>
            <person name="Yamaguchi K"/>
            <person name="Onimaru K"/>
            <person name="Kadota M"/>
            <person name="Koyanagi M"/>
            <person name="Keeley SD"/>
            <person name="Tatsumi K"/>
            <person name="Tanaka K"/>
            <person name="Motone F"/>
            <person name="Kageyama Y"/>
            <person name="Nozu R"/>
            <person name="Adachi N"/>
            <person name="Nishimura O"/>
            <person name="Nakagawa R"/>
            <person name="Tanegashima C"/>
            <person name="Kiyatake I"/>
            <person name="Matsumoto R"/>
            <person name="Murakumo K"/>
            <person name="Nishida K"/>
            <person name="Terakita A"/>
            <person name="Kuratani S"/>
            <person name="Sato K"/>
            <person name="Hyodo S Kuraku.S."/>
        </authorList>
    </citation>
    <scope>NUCLEOTIDE SEQUENCE [LARGE SCALE GENOMIC DNA]</scope>
</reference>
<sequence length="97" mass="11390">MFVPEGTVQQKGSILNYDYYGAYGSKQHDNYRYNELLRNDYTFDFPLHHKQIKFECERCRDTAAVFDMSYFGKFYLLGLEAKKAADWLFSADVSTSI</sequence>
<dbReference type="Proteomes" id="UP000288216">
    <property type="component" value="Unassembled WGS sequence"/>
</dbReference>
<comment type="caution">
    <text evidence="1">The sequence shown here is derived from an EMBL/GenBank/DDBJ whole genome shotgun (WGS) entry which is preliminary data.</text>
</comment>
<feature type="non-terminal residue" evidence="1">
    <location>
        <position position="97"/>
    </location>
</feature>
<dbReference type="Gene3D" id="3.30.1360.120">
    <property type="entry name" value="Probable tRNA modification gtpase trme, domain 1"/>
    <property type="match status" value="1"/>
</dbReference>
<dbReference type="Gene3D" id="3.30.70.1400">
    <property type="entry name" value="Aminomethyltransferase beta-barrel domains"/>
    <property type="match status" value="1"/>
</dbReference>
<gene>
    <name evidence="1" type="ORF">scyTo_0022913</name>
</gene>
<dbReference type="OMA" id="IKFECER"/>
<dbReference type="EMBL" id="BFAA01024799">
    <property type="protein sequence ID" value="GCB82487.1"/>
    <property type="molecule type" value="Genomic_DNA"/>
</dbReference>
<dbReference type="AlphaFoldDB" id="A0A401QB04"/>
<accession>A0A401QB04</accession>
<protein>
    <submittedName>
        <fullName evidence="1">Uncharacterized protein</fullName>
    </submittedName>
</protein>
<proteinExistence type="predicted"/>
<name>A0A401QB04_SCYTO</name>
<evidence type="ECO:0000313" key="2">
    <source>
        <dbReference type="Proteomes" id="UP000288216"/>
    </source>
</evidence>
<evidence type="ECO:0000313" key="1">
    <source>
        <dbReference type="EMBL" id="GCB82487.1"/>
    </source>
</evidence>
<keyword evidence="2" id="KW-1185">Reference proteome</keyword>
<dbReference type="STRING" id="75743.A0A401QB04"/>